<dbReference type="InterPro" id="IPR036291">
    <property type="entry name" value="NAD(P)-bd_dom_sf"/>
</dbReference>
<evidence type="ECO:0000313" key="6">
    <source>
        <dbReference type="Proteomes" id="UP000078227"/>
    </source>
</evidence>
<dbReference type="GO" id="GO:0003960">
    <property type="term" value="F:quinone reductase (NADPH) activity"/>
    <property type="evidence" value="ECO:0007669"/>
    <property type="project" value="InterPro"/>
</dbReference>
<dbReference type="GO" id="GO:0005829">
    <property type="term" value="C:cytosol"/>
    <property type="evidence" value="ECO:0007669"/>
    <property type="project" value="TreeGrafter"/>
</dbReference>
<keyword evidence="1" id="KW-0521">NADP</keyword>
<protein>
    <submittedName>
        <fullName evidence="5">NADPH:quinone reductase</fullName>
    </submittedName>
    <submittedName>
        <fullName evidence="4">Quinone oxidoreductase</fullName>
    </submittedName>
</protein>
<evidence type="ECO:0000259" key="3">
    <source>
        <dbReference type="SMART" id="SM00829"/>
    </source>
</evidence>
<dbReference type="CDD" id="cd05286">
    <property type="entry name" value="QOR2"/>
    <property type="match status" value="1"/>
</dbReference>
<accession>A0AA94H6X1</accession>
<dbReference type="Pfam" id="PF00107">
    <property type="entry name" value="ADH_zinc_N"/>
    <property type="match status" value="1"/>
</dbReference>
<dbReference type="KEGG" id="kor:AWR26_22560"/>
<dbReference type="GO" id="GO:0070402">
    <property type="term" value="F:NADPH binding"/>
    <property type="evidence" value="ECO:0007669"/>
    <property type="project" value="TreeGrafter"/>
</dbReference>
<evidence type="ECO:0000256" key="2">
    <source>
        <dbReference type="ARBA" id="ARBA00023002"/>
    </source>
</evidence>
<keyword evidence="2" id="KW-0560">Oxidoreductase</keyword>
<dbReference type="EMBL" id="CP014007">
    <property type="protein sequence ID" value="ANI84800.1"/>
    <property type="molecule type" value="Genomic_DNA"/>
</dbReference>
<proteinExistence type="predicted"/>
<dbReference type="InterPro" id="IPR020843">
    <property type="entry name" value="ER"/>
</dbReference>
<sequence length="320" mass="34192">MMQSLVFDQFGSPEVLWLRTSPAPEPGEGELLVEVSAAGLNFADIYRRQGRYPLAGTAPWIAGYEGAGRVLNVGSGVEGWQVGDRVGFADVPLAHASHILVPQDHAIRLPDWVSEAEAASILLQGLTADYLLHDILPVEPGMHVAVLAAAGGVGNLLTQMLVARGVHVFAVASSKSKQAACLHNGAEVATDYYGWPEQGRAWHSSGCDIVFDSVGSTLLESMQSLKDSGRVVLFGMSGGEIPAFDPTGLLLKSAGVIGADLWTYLTSQQERQRRADRLFALLKAGDITLPTVTSFPLSRGKEAHNLLENRLFSGKVLLIP</sequence>
<keyword evidence="6" id="KW-1185">Reference proteome</keyword>
<dbReference type="SUPFAM" id="SSF50129">
    <property type="entry name" value="GroES-like"/>
    <property type="match status" value="1"/>
</dbReference>
<reference evidence="4 6" key="2">
    <citation type="submission" date="2021-03" db="EMBL/GenBank/DDBJ databases">
        <authorList>
            <person name="Li Y."/>
            <person name="Li S."/>
            <person name="Chen M."/>
            <person name="Peng G."/>
            <person name="Tan Z."/>
            <person name="An Q."/>
        </authorList>
    </citation>
    <scope>NUCLEOTIDE SEQUENCE [LARGE SCALE GENOMIC DNA]</scope>
    <source>
        <strain evidence="4 6">Ola 51</strain>
    </source>
</reference>
<evidence type="ECO:0000313" key="5">
    <source>
        <dbReference type="EMBL" id="SFD03231.1"/>
    </source>
</evidence>
<evidence type="ECO:0000313" key="7">
    <source>
        <dbReference type="Proteomes" id="UP000182314"/>
    </source>
</evidence>
<dbReference type="GO" id="GO:0035925">
    <property type="term" value="F:mRNA 3'-UTR AU-rich region binding"/>
    <property type="evidence" value="ECO:0007669"/>
    <property type="project" value="TreeGrafter"/>
</dbReference>
<dbReference type="InterPro" id="IPR047618">
    <property type="entry name" value="QOR-like"/>
</dbReference>
<evidence type="ECO:0000256" key="1">
    <source>
        <dbReference type="ARBA" id="ARBA00022857"/>
    </source>
</evidence>
<gene>
    <name evidence="4" type="ORF">AWR26_22560</name>
    <name evidence="5" type="ORF">SAMN05216286_4005</name>
</gene>
<name>A0AA94H6X1_9ENTR</name>
<dbReference type="AlphaFoldDB" id="A0AA94H6X1"/>
<dbReference type="InterPro" id="IPR011032">
    <property type="entry name" value="GroES-like_sf"/>
</dbReference>
<dbReference type="InterPro" id="IPR013149">
    <property type="entry name" value="ADH-like_C"/>
</dbReference>
<dbReference type="Gene3D" id="3.90.180.10">
    <property type="entry name" value="Medium-chain alcohol dehydrogenases, catalytic domain"/>
    <property type="match status" value="1"/>
</dbReference>
<reference evidence="5 7" key="1">
    <citation type="submission" date="2016-10" db="EMBL/GenBank/DDBJ databases">
        <authorList>
            <person name="Varghese N."/>
            <person name="Submissions S."/>
        </authorList>
    </citation>
    <scope>NUCLEOTIDE SEQUENCE [LARGE SCALE GENOMIC DNA]</scope>
    <source>
        <strain evidence="5 7">CGMCC 1.7012</strain>
    </source>
</reference>
<dbReference type="EMBL" id="FOKO01000005">
    <property type="protein sequence ID" value="SFD03231.1"/>
    <property type="molecule type" value="Genomic_DNA"/>
</dbReference>
<dbReference type="SUPFAM" id="SSF51735">
    <property type="entry name" value="NAD(P)-binding Rossmann-fold domains"/>
    <property type="match status" value="1"/>
</dbReference>
<dbReference type="Proteomes" id="UP000182314">
    <property type="component" value="Unassembled WGS sequence"/>
</dbReference>
<dbReference type="PANTHER" id="PTHR48106">
    <property type="entry name" value="QUINONE OXIDOREDUCTASE PIG3-RELATED"/>
    <property type="match status" value="1"/>
</dbReference>
<evidence type="ECO:0000313" key="4">
    <source>
        <dbReference type="EMBL" id="ANI84800.1"/>
    </source>
</evidence>
<dbReference type="RefSeq" id="WP_082934129.1">
    <property type="nucleotide sequence ID" value="NZ_CP014007.2"/>
</dbReference>
<dbReference type="PANTHER" id="PTHR48106:SF13">
    <property type="entry name" value="QUINONE OXIDOREDUCTASE-RELATED"/>
    <property type="match status" value="1"/>
</dbReference>
<dbReference type="Pfam" id="PF08240">
    <property type="entry name" value="ADH_N"/>
    <property type="match status" value="1"/>
</dbReference>
<feature type="domain" description="Enoyl reductase (ER)" evidence="3">
    <location>
        <begin position="11"/>
        <end position="318"/>
    </location>
</feature>
<dbReference type="Proteomes" id="UP000078227">
    <property type="component" value="Chromosome"/>
</dbReference>
<dbReference type="Gene3D" id="3.40.50.720">
    <property type="entry name" value="NAD(P)-binding Rossmann-like Domain"/>
    <property type="match status" value="1"/>
</dbReference>
<dbReference type="SMART" id="SM00829">
    <property type="entry name" value="PKS_ER"/>
    <property type="match status" value="1"/>
</dbReference>
<dbReference type="InterPro" id="IPR013154">
    <property type="entry name" value="ADH-like_N"/>
</dbReference>
<organism evidence="5 7">
    <name type="scientific">Kosakonia oryzae</name>
    <dbReference type="NCBI Taxonomy" id="497725"/>
    <lineage>
        <taxon>Bacteria</taxon>
        <taxon>Pseudomonadati</taxon>
        <taxon>Pseudomonadota</taxon>
        <taxon>Gammaproteobacteria</taxon>
        <taxon>Enterobacterales</taxon>
        <taxon>Enterobacteriaceae</taxon>
        <taxon>Kosakonia</taxon>
    </lineage>
</organism>